<gene>
    <name evidence="1" type="ORF">JGU71_29610</name>
</gene>
<feature type="non-terminal residue" evidence="1">
    <location>
        <position position="353"/>
    </location>
</feature>
<dbReference type="Proteomes" id="UP000655868">
    <property type="component" value="Unassembled WGS sequence"/>
</dbReference>
<evidence type="ECO:0000313" key="2">
    <source>
        <dbReference type="Proteomes" id="UP000655868"/>
    </source>
</evidence>
<sequence length="353" mass="40187">RLIGPISTSRVQRGHPPITSFLDLDLDAWEAEARGAYTARYHRLPVATFRQNYVHILRRIRRALGIAYHEQAWWQADLWDPVHDPRIPGRRHEPRGQATVDWSSVEPGWLRAAGQWWLGTLVNADRIRWGSVGRYRTVLCSHFGPFLIERGIDSPVLVTDPVTMLRPFANDFLGWLRTRRAGSGPNKGQPLSNKTISLTQTAVNSMYAFFVEHRDEAAFVLGDPRWREITERHLIMWPRAETISVTHSTEAPEYLDADDLSRVTAHLDLIGLPTTESRTIVVNGHEKEVFGLGDPQVMRAYLLLILTGRRVNEILMLDPEPLSSLLTASGDSERSDAEPKNEASEFFVARLRY</sequence>
<proteinExistence type="predicted"/>
<name>A0A934U6Z4_9NOCA</name>
<organism evidence="1 2">
    <name type="scientific">Antrihabitans stalagmiti</name>
    <dbReference type="NCBI Taxonomy" id="2799499"/>
    <lineage>
        <taxon>Bacteria</taxon>
        <taxon>Bacillati</taxon>
        <taxon>Actinomycetota</taxon>
        <taxon>Actinomycetes</taxon>
        <taxon>Mycobacteriales</taxon>
        <taxon>Nocardiaceae</taxon>
        <taxon>Antrihabitans</taxon>
    </lineage>
</organism>
<keyword evidence="2" id="KW-1185">Reference proteome</keyword>
<dbReference type="AlphaFoldDB" id="A0A934U6Z4"/>
<feature type="non-terminal residue" evidence="1">
    <location>
        <position position="1"/>
    </location>
</feature>
<reference evidence="1" key="1">
    <citation type="submission" date="2020-12" db="EMBL/GenBank/DDBJ databases">
        <title>Antrihabitans popcorni sp. nov. and Antrihabitans auranticaus sp. nov., isolated from a larva cave.</title>
        <authorList>
            <person name="Lee S.D."/>
            <person name="Kim I.S."/>
        </authorList>
    </citation>
    <scope>NUCLEOTIDE SEQUENCE</scope>
    <source>
        <strain evidence="1">YC3-6</strain>
    </source>
</reference>
<accession>A0A934U6Z4</accession>
<protein>
    <submittedName>
        <fullName evidence="1">Uncharacterized protein</fullName>
    </submittedName>
</protein>
<comment type="caution">
    <text evidence="1">The sequence shown here is derived from an EMBL/GenBank/DDBJ whole genome shotgun (WGS) entry which is preliminary data.</text>
</comment>
<dbReference type="EMBL" id="JAEMNV010000044">
    <property type="protein sequence ID" value="MBJ8343036.1"/>
    <property type="molecule type" value="Genomic_DNA"/>
</dbReference>
<evidence type="ECO:0000313" key="1">
    <source>
        <dbReference type="EMBL" id="MBJ8343036.1"/>
    </source>
</evidence>